<dbReference type="Gene3D" id="3.40.50.300">
    <property type="entry name" value="P-loop containing nucleotide triphosphate hydrolases"/>
    <property type="match status" value="1"/>
</dbReference>
<dbReference type="PROSITE" id="PS00211">
    <property type="entry name" value="ABC_TRANSPORTER_1"/>
    <property type="match status" value="1"/>
</dbReference>
<feature type="transmembrane region" description="Helical" evidence="7">
    <location>
        <begin position="26"/>
        <end position="54"/>
    </location>
</feature>
<dbReference type="PROSITE" id="PS50893">
    <property type="entry name" value="ABC_TRANSPORTER_2"/>
    <property type="match status" value="1"/>
</dbReference>
<feature type="domain" description="ABC transporter" evidence="8">
    <location>
        <begin position="350"/>
        <end position="588"/>
    </location>
</feature>
<feature type="transmembrane region" description="Helical" evidence="7">
    <location>
        <begin position="60"/>
        <end position="81"/>
    </location>
</feature>
<feature type="transmembrane region" description="Helical" evidence="7">
    <location>
        <begin position="259"/>
        <end position="281"/>
    </location>
</feature>
<proteinExistence type="predicted"/>
<evidence type="ECO:0000256" key="6">
    <source>
        <dbReference type="ARBA" id="ARBA00023136"/>
    </source>
</evidence>
<dbReference type="InterPro" id="IPR036640">
    <property type="entry name" value="ABC1_TM_sf"/>
</dbReference>
<dbReference type="CDD" id="cd03228">
    <property type="entry name" value="ABCC_MRP_Like"/>
    <property type="match status" value="1"/>
</dbReference>
<keyword evidence="11" id="KW-1185">Reference proteome</keyword>
<evidence type="ECO:0000256" key="5">
    <source>
        <dbReference type="ARBA" id="ARBA00022989"/>
    </source>
</evidence>
<dbReference type="EMBL" id="BOOF01000001">
    <property type="protein sequence ID" value="GIH59441.1"/>
    <property type="molecule type" value="Genomic_DNA"/>
</dbReference>
<dbReference type="RefSeq" id="WP_204046664.1">
    <property type="nucleotide sequence ID" value="NZ_BOOF01000001.1"/>
</dbReference>
<evidence type="ECO:0000259" key="8">
    <source>
        <dbReference type="PROSITE" id="PS50893"/>
    </source>
</evidence>
<organism evidence="10 11">
    <name type="scientific">Microbispora siamensis</name>
    <dbReference type="NCBI Taxonomy" id="564413"/>
    <lineage>
        <taxon>Bacteria</taxon>
        <taxon>Bacillati</taxon>
        <taxon>Actinomycetota</taxon>
        <taxon>Actinomycetes</taxon>
        <taxon>Streptosporangiales</taxon>
        <taxon>Streptosporangiaceae</taxon>
        <taxon>Microbispora</taxon>
    </lineage>
</organism>
<keyword evidence="2 7" id="KW-0812">Transmembrane</keyword>
<evidence type="ECO:0000256" key="7">
    <source>
        <dbReference type="SAM" id="Phobius"/>
    </source>
</evidence>
<dbReference type="InterPro" id="IPR003439">
    <property type="entry name" value="ABC_transporter-like_ATP-bd"/>
</dbReference>
<keyword evidence="3" id="KW-0547">Nucleotide-binding</keyword>
<comment type="subcellular location">
    <subcellularLocation>
        <location evidence="1">Cell membrane</location>
        <topology evidence="1">Multi-pass membrane protein</topology>
    </subcellularLocation>
</comment>
<dbReference type="Pfam" id="PF00005">
    <property type="entry name" value="ABC_tran"/>
    <property type="match status" value="1"/>
</dbReference>
<accession>A0ABQ4GDE5</accession>
<gene>
    <name evidence="10" type="ORF">Msi02_02580</name>
</gene>
<dbReference type="InterPro" id="IPR039421">
    <property type="entry name" value="Type_1_exporter"/>
</dbReference>
<name>A0ABQ4GDE5_9ACTN</name>
<reference evidence="10 11" key="1">
    <citation type="submission" date="2021-01" db="EMBL/GenBank/DDBJ databases">
        <title>Whole genome shotgun sequence of Microbispora siamensis NBRC 104113.</title>
        <authorList>
            <person name="Komaki H."/>
            <person name="Tamura T."/>
        </authorList>
    </citation>
    <scope>NUCLEOTIDE SEQUENCE [LARGE SCALE GENOMIC DNA]</scope>
    <source>
        <strain evidence="10 11">NBRC 104113</strain>
    </source>
</reference>
<keyword evidence="4" id="KW-0067">ATP-binding</keyword>
<evidence type="ECO:0000313" key="11">
    <source>
        <dbReference type="Proteomes" id="UP000660454"/>
    </source>
</evidence>
<dbReference type="Proteomes" id="UP000660454">
    <property type="component" value="Unassembled WGS sequence"/>
</dbReference>
<feature type="transmembrane region" description="Helical" evidence="7">
    <location>
        <begin position="170"/>
        <end position="186"/>
    </location>
</feature>
<dbReference type="PROSITE" id="PS50929">
    <property type="entry name" value="ABC_TM1F"/>
    <property type="match status" value="1"/>
</dbReference>
<protein>
    <submittedName>
        <fullName evidence="10">Multidrug ABC transporter permease</fullName>
    </submittedName>
</protein>
<dbReference type="InterPro" id="IPR027417">
    <property type="entry name" value="P-loop_NTPase"/>
</dbReference>
<sequence>MNGVLAQFRHLGTGLRFIVRASRRSYSVLVSMSVVAGACAAVVPLATAAVIGTLMTAGGIARVEVTSLLVPLASGVLAVGVERVIQVWRSSYLDYLAFDVRLAAERMIVDATTGVGLEAFDRSDFYDHLDRATRAASLRPTQMAQALLNTVTALAGGIGTAVAVISLDPLLFGIALISFVPTWWLAQRRGAVRMKFIQEATPTERAAAYLMSVLTDRSSAKEIRTFRVAGFFDGKRLEALSRRRSELVREARELRRVELAALVFSGVAGWVAWAVVLLMALRGIGDIASIIAFVFAFQRLKGFLMSLSWGLAEATEASTLLNDIHVLRALVQDRYRDASTAEELPELSVVSLSSASYAYPGSDRPALNGLSARFHRGEFVAIVGENGSGKSTLVKILCGLLPLREGRLRWNEIGVNGGLEGALRRRTGVVFQDSTRFALSIKENVTLGREETDARPEELLARVGMSDAVAALGNGVDTVLGRQFDGGTDLSGGQWQRLMIARGLFDGRADLLVLDEASSALDPVAEFELVKSVKELCSDKLVIVVSHRLSSIVEADRVLVIEDGRIVQEGQVKQLLEEEGKFAEMFNVQARALGLAP</sequence>
<dbReference type="PANTHER" id="PTHR24221:SF654">
    <property type="entry name" value="ATP-BINDING CASSETTE SUB-FAMILY B MEMBER 6"/>
    <property type="match status" value="1"/>
</dbReference>
<evidence type="ECO:0000256" key="3">
    <source>
        <dbReference type="ARBA" id="ARBA00022741"/>
    </source>
</evidence>
<evidence type="ECO:0000256" key="2">
    <source>
        <dbReference type="ARBA" id="ARBA00022692"/>
    </source>
</evidence>
<evidence type="ECO:0000313" key="10">
    <source>
        <dbReference type="EMBL" id="GIH59441.1"/>
    </source>
</evidence>
<dbReference type="InterPro" id="IPR003593">
    <property type="entry name" value="AAA+_ATPase"/>
</dbReference>
<keyword evidence="5 7" id="KW-1133">Transmembrane helix</keyword>
<dbReference type="InterPro" id="IPR011527">
    <property type="entry name" value="ABC1_TM_dom"/>
</dbReference>
<evidence type="ECO:0000256" key="4">
    <source>
        <dbReference type="ARBA" id="ARBA00022840"/>
    </source>
</evidence>
<keyword evidence="6 7" id="KW-0472">Membrane</keyword>
<feature type="domain" description="ABC transmembrane type-1" evidence="9">
    <location>
        <begin position="28"/>
        <end position="316"/>
    </location>
</feature>
<dbReference type="Gene3D" id="1.20.1560.10">
    <property type="entry name" value="ABC transporter type 1, transmembrane domain"/>
    <property type="match status" value="1"/>
</dbReference>
<evidence type="ECO:0000259" key="9">
    <source>
        <dbReference type="PROSITE" id="PS50929"/>
    </source>
</evidence>
<dbReference type="SMART" id="SM00382">
    <property type="entry name" value="AAA"/>
    <property type="match status" value="1"/>
</dbReference>
<dbReference type="PANTHER" id="PTHR24221">
    <property type="entry name" value="ATP-BINDING CASSETTE SUB-FAMILY B"/>
    <property type="match status" value="1"/>
</dbReference>
<dbReference type="SUPFAM" id="SSF90123">
    <property type="entry name" value="ABC transporter transmembrane region"/>
    <property type="match status" value="1"/>
</dbReference>
<feature type="transmembrane region" description="Helical" evidence="7">
    <location>
        <begin position="146"/>
        <end position="164"/>
    </location>
</feature>
<dbReference type="SUPFAM" id="SSF52540">
    <property type="entry name" value="P-loop containing nucleoside triphosphate hydrolases"/>
    <property type="match status" value="1"/>
</dbReference>
<dbReference type="InterPro" id="IPR017871">
    <property type="entry name" value="ABC_transporter-like_CS"/>
</dbReference>
<evidence type="ECO:0000256" key="1">
    <source>
        <dbReference type="ARBA" id="ARBA00004651"/>
    </source>
</evidence>
<comment type="caution">
    <text evidence="10">The sequence shown here is derived from an EMBL/GenBank/DDBJ whole genome shotgun (WGS) entry which is preliminary data.</text>
</comment>